<feature type="non-terminal residue" evidence="1">
    <location>
        <position position="1"/>
    </location>
</feature>
<dbReference type="InterPro" id="IPR011990">
    <property type="entry name" value="TPR-like_helical_dom_sf"/>
</dbReference>
<dbReference type="SUPFAM" id="SSF48452">
    <property type="entry name" value="TPR-like"/>
    <property type="match status" value="1"/>
</dbReference>
<sequence>MNTALNADFDLNGFEDFVENYTSKLNKILNGEDVLTEEKEEEELKKNKLKENSTKKVSKMVKAPTIDYKKFDGITESTELVEKGEQIKKNLKADFDLDQEKILKSGNEFFKKNLFREAIKEYSVGIKNYEKKNYKEEDINLKFFLNRGFSFQKLNEFFEALEDFNCCKNLLEKKKLSKSFDFYNKFEKEELFKLELKIRWRRAIALKNLKNYKEANFEFNFFKTFNLNKKNFKNEIEIFRSFVNVFELESNLKDIEVELNNAERTELEKNTSKGTLGLPNFSDSDKLQIFKLFNSKIINSLKSINSLKELKKQEPVMSNNFILLKELLEFDKIDNKFAIESELKNLAIKNYVVNEFNIFDELLKYSNAFNLTLISTYLNYFFDIKYLSLKQLFKNSTDKDKLQYSKSILSIYYEKELHAVNNNIQNYNFFDNFLTSLIILVEEDKEFFKVVNEALCLNFEIFEFSVNYLLSNLDPMKNSKEAQFQNYTELLQVKLLVFFSRLLQEPKEILVSYIFKTFQSANFKEFEILINKVLLEDDKTVFTDHIQGLRKFKIK</sequence>
<evidence type="ECO:0000313" key="2">
    <source>
        <dbReference type="Proteomes" id="UP001211065"/>
    </source>
</evidence>
<accession>A0AAD5TY88</accession>
<dbReference type="AlphaFoldDB" id="A0AAD5TY88"/>
<proteinExistence type="predicted"/>
<reference evidence="1" key="1">
    <citation type="submission" date="2020-05" db="EMBL/GenBank/DDBJ databases">
        <title>Phylogenomic resolution of chytrid fungi.</title>
        <authorList>
            <person name="Stajich J.E."/>
            <person name="Amses K."/>
            <person name="Simmons R."/>
            <person name="Seto K."/>
            <person name="Myers J."/>
            <person name="Bonds A."/>
            <person name="Quandt C.A."/>
            <person name="Barry K."/>
            <person name="Liu P."/>
            <person name="Grigoriev I."/>
            <person name="Longcore J.E."/>
            <person name="James T.Y."/>
        </authorList>
    </citation>
    <scope>NUCLEOTIDE SEQUENCE</scope>
    <source>
        <strain evidence="1">JEL0476</strain>
    </source>
</reference>
<dbReference type="EMBL" id="JADGJW010000475">
    <property type="protein sequence ID" value="KAJ3216490.1"/>
    <property type="molecule type" value="Genomic_DNA"/>
</dbReference>
<comment type="caution">
    <text evidence="1">The sequence shown here is derived from an EMBL/GenBank/DDBJ whole genome shotgun (WGS) entry which is preliminary data.</text>
</comment>
<gene>
    <name evidence="1" type="ORF">HK099_005840</name>
</gene>
<organism evidence="1 2">
    <name type="scientific">Clydaea vesicula</name>
    <dbReference type="NCBI Taxonomy" id="447962"/>
    <lineage>
        <taxon>Eukaryota</taxon>
        <taxon>Fungi</taxon>
        <taxon>Fungi incertae sedis</taxon>
        <taxon>Chytridiomycota</taxon>
        <taxon>Chytridiomycota incertae sedis</taxon>
        <taxon>Chytridiomycetes</taxon>
        <taxon>Lobulomycetales</taxon>
        <taxon>Lobulomycetaceae</taxon>
        <taxon>Clydaea</taxon>
    </lineage>
</organism>
<dbReference type="Proteomes" id="UP001211065">
    <property type="component" value="Unassembled WGS sequence"/>
</dbReference>
<name>A0AAD5TY88_9FUNG</name>
<dbReference type="Gene3D" id="1.25.40.10">
    <property type="entry name" value="Tetratricopeptide repeat domain"/>
    <property type="match status" value="1"/>
</dbReference>
<evidence type="ECO:0000313" key="1">
    <source>
        <dbReference type="EMBL" id="KAJ3216490.1"/>
    </source>
</evidence>
<keyword evidence="2" id="KW-1185">Reference proteome</keyword>
<protein>
    <submittedName>
        <fullName evidence="1">Uncharacterized protein</fullName>
    </submittedName>
</protein>